<dbReference type="EMBL" id="CP023994">
    <property type="protein sequence ID" value="AWR22279.1"/>
    <property type="molecule type" value="Genomic_DNA"/>
</dbReference>
<dbReference type="KEGG" id="aum:AURMO_01697"/>
<gene>
    <name evidence="1" type="ORF">AURMO_01697</name>
</gene>
<evidence type="ECO:0008006" key="3">
    <source>
        <dbReference type="Google" id="ProtNLM"/>
    </source>
</evidence>
<keyword evidence="2" id="KW-1185">Reference proteome</keyword>
<accession>A0A2Z3RZX8</accession>
<evidence type="ECO:0000313" key="2">
    <source>
        <dbReference type="Proteomes" id="UP000246894"/>
    </source>
</evidence>
<dbReference type="AlphaFoldDB" id="A0A2Z3RZX8"/>
<sequence>MRNLDPGHLLSYVDESGDTGYGQQKSSTTYTLGCVVINSAHWGGVLDEYVEFRRRLKAKFRIPMRAELKANFVLRGTGSLKELNLSPAERHLIFRSHVKFVADNPYLHVFAVVATKNGGLTGSKLFDETWIRLFQRLERTSDALGASTVQLIHDQGEDESIRKLARWSRRRLTAGSQTGSGLIARPFKNLVEDPVARDSRASYFIQMADFAAYAAYRRIHPGTEKVQQIVPQNSWDLYEEALLARVTSARFGEPKAIVSLQA</sequence>
<reference evidence="1 2" key="1">
    <citation type="submission" date="2017-10" db="EMBL/GenBank/DDBJ databases">
        <title>Genome of an Actinobacterium that displays light-enhanced growth.</title>
        <authorList>
            <person name="Maresca J.A."/>
            <person name="Hempel P."/>
            <person name="Shevchenko O."/>
            <person name="Miller K.J."/>
            <person name="Hahn M.W."/>
        </authorList>
    </citation>
    <scope>NUCLEOTIDE SEQUENCE [LARGE SCALE GENOMIC DNA]</scope>
    <source>
        <strain evidence="1 2">MWH-Mo1</strain>
    </source>
</reference>
<proteinExistence type="predicted"/>
<organism evidence="1 2">
    <name type="scientific">Aurantimicrobium photophilum</name>
    <dbReference type="NCBI Taxonomy" id="1987356"/>
    <lineage>
        <taxon>Bacteria</taxon>
        <taxon>Bacillati</taxon>
        <taxon>Actinomycetota</taxon>
        <taxon>Actinomycetes</taxon>
        <taxon>Micrococcales</taxon>
        <taxon>Microbacteriaceae</taxon>
        <taxon>Aurantimicrobium</taxon>
    </lineage>
</organism>
<evidence type="ECO:0000313" key="1">
    <source>
        <dbReference type="EMBL" id="AWR22279.1"/>
    </source>
</evidence>
<dbReference type="OrthoDB" id="5015389at2"/>
<dbReference type="InterPro" id="IPR024524">
    <property type="entry name" value="DUF3800"/>
</dbReference>
<dbReference type="Proteomes" id="UP000246894">
    <property type="component" value="Chromosome"/>
</dbReference>
<name>A0A2Z3RZX8_9MICO</name>
<dbReference type="RefSeq" id="WP_110234725.1">
    <property type="nucleotide sequence ID" value="NZ_CP023994.1"/>
</dbReference>
<protein>
    <recommendedName>
        <fullName evidence="3">DUF3800 domain-containing protein</fullName>
    </recommendedName>
</protein>
<dbReference type="Pfam" id="PF12686">
    <property type="entry name" value="DUF3800"/>
    <property type="match status" value="1"/>
</dbReference>